<feature type="compositionally biased region" description="Basic and acidic residues" evidence="1">
    <location>
        <begin position="93"/>
        <end position="127"/>
    </location>
</feature>
<evidence type="ECO:0000256" key="1">
    <source>
        <dbReference type="SAM" id="MobiDB-lite"/>
    </source>
</evidence>
<name>A0AAE1EKN5_PETCI</name>
<organism evidence="2 3">
    <name type="scientific">Petrolisthes cinctipes</name>
    <name type="common">Flat porcelain crab</name>
    <dbReference type="NCBI Taxonomy" id="88211"/>
    <lineage>
        <taxon>Eukaryota</taxon>
        <taxon>Metazoa</taxon>
        <taxon>Ecdysozoa</taxon>
        <taxon>Arthropoda</taxon>
        <taxon>Crustacea</taxon>
        <taxon>Multicrustacea</taxon>
        <taxon>Malacostraca</taxon>
        <taxon>Eumalacostraca</taxon>
        <taxon>Eucarida</taxon>
        <taxon>Decapoda</taxon>
        <taxon>Pleocyemata</taxon>
        <taxon>Anomura</taxon>
        <taxon>Galatheoidea</taxon>
        <taxon>Porcellanidae</taxon>
        <taxon>Petrolisthes</taxon>
    </lineage>
</organism>
<dbReference type="AlphaFoldDB" id="A0AAE1EKN5"/>
<reference evidence="2" key="1">
    <citation type="submission" date="2023-10" db="EMBL/GenBank/DDBJ databases">
        <title>Genome assemblies of two species of porcelain crab, Petrolisthes cinctipes and Petrolisthes manimaculis (Anomura: Porcellanidae).</title>
        <authorList>
            <person name="Angst P."/>
        </authorList>
    </citation>
    <scope>NUCLEOTIDE SEQUENCE</scope>
    <source>
        <strain evidence="2">PB745_01</strain>
        <tissue evidence="2">Gill</tissue>
    </source>
</reference>
<gene>
    <name evidence="2" type="ORF">Pcinc_038166</name>
</gene>
<accession>A0AAE1EKN5</accession>
<evidence type="ECO:0000313" key="2">
    <source>
        <dbReference type="EMBL" id="KAK3855434.1"/>
    </source>
</evidence>
<evidence type="ECO:0000313" key="3">
    <source>
        <dbReference type="Proteomes" id="UP001286313"/>
    </source>
</evidence>
<sequence>MITRPPHFAPQRVPPPSHQVSRRILAKLHHPGCNPNCPMDVLSRYPRVTRPRVRRSPLSLYWTRQSLLLVNTAREMGRRGAREGQGTAAGKVGEGDGMRGRDEMNADDGEKQREESELLRPRKERKG</sequence>
<keyword evidence="3" id="KW-1185">Reference proteome</keyword>
<dbReference type="Proteomes" id="UP001286313">
    <property type="component" value="Unassembled WGS sequence"/>
</dbReference>
<protein>
    <submittedName>
        <fullName evidence="2">Uncharacterized protein</fullName>
    </submittedName>
</protein>
<comment type="caution">
    <text evidence="2">The sequence shown here is derived from an EMBL/GenBank/DDBJ whole genome shotgun (WGS) entry which is preliminary data.</text>
</comment>
<feature type="region of interest" description="Disordered" evidence="1">
    <location>
        <begin position="77"/>
        <end position="127"/>
    </location>
</feature>
<proteinExistence type="predicted"/>
<dbReference type="EMBL" id="JAWQEG010006219">
    <property type="protein sequence ID" value="KAK3855434.1"/>
    <property type="molecule type" value="Genomic_DNA"/>
</dbReference>